<accession>A0ABW4CHR2</accession>
<feature type="transmembrane region" description="Helical" evidence="1">
    <location>
        <begin position="270"/>
        <end position="293"/>
    </location>
</feature>
<evidence type="ECO:0000256" key="1">
    <source>
        <dbReference type="SAM" id="Phobius"/>
    </source>
</evidence>
<proteinExistence type="predicted"/>
<reference evidence="3" key="1">
    <citation type="journal article" date="2019" name="Int. J. Syst. Evol. Microbiol.">
        <title>The Global Catalogue of Microorganisms (GCM) 10K type strain sequencing project: providing services to taxonomists for standard genome sequencing and annotation.</title>
        <authorList>
            <consortium name="The Broad Institute Genomics Platform"/>
            <consortium name="The Broad Institute Genome Sequencing Center for Infectious Disease"/>
            <person name="Wu L."/>
            <person name="Ma J."/>
        </authorList>
    </citation>
    <scope>NUCLEOTIDE SEQUENCE [LARGE SCALE GENOMIC DNA]</scope>
    <source>
        <strain evidence="3">CCM 8980</strain>
    </source>
</reference>
<feature type="transmembrane region" description="Helical" evidence="1">
    <location>
        <begin position="12"/>
        <end position="33"/>
    </location>
</feature>
<dbReference type="EMBL" id="JBHTOC010000002">
    <property type="protein sequence ID" value="MFD1429091.1"/>
    <property type="molecule type" value="Genomic_DNA"/>
</dbReference>
<comment type="caution">
    <text evidence="2">The sequence shown here is derived from an EMBL/GenBank/DDBJ whole genome shotgun (WGS) entry which is preliminary data.</text>
</comment>
<keyword evidence="1" id="KW-0472">Membrane</keyword>
<keyword evidence="1" id="KW-0812">Transmembrane</keyword>
<protein>
    <recommendedName>
        <fullName evidence="4">ABC transporter permease</fullName>
    </recommendedName>
</protein>
<dbReference type="Proteomes" id="UP001597196">
    <property type="component" value="Unassembled WGS sequence"/>
</dbReference>
<feature type="transmembrane region" description="Helical" evidence="1">
    <location>
        <begin position="300"/>
        <end position="321"/>
    </location>
</feature>
<gene>
    <name evidence="2" type="ORF">ACFQ4P_02355</name>
</gene>
<dbReference type="RefSeq" id="WP_203627133.1">
    <property type="nucleotide sequence ID" value="NZ_BOLQ01000011.1"/>
</dbReference>
<sequence length="394" mass="43262">MSYLNFFIKRVFKSTLTLLMTGTILMLFIFILAMNIRTYRSFSIASNANDNLQIAKRLRAASKNDLSVYDKNSDRYESALGNYHDAQASIEKNTKLIDALHAGRYQEAYAVALSQTDASLKMAKGDPATTPDLLTGLKREQLRLKALAKADLPEQSSTYPVDGLGFVANLLRYIAPVVFCVLVIFLLSQVFSERYREGIDIGAVFPFRILSLSAVDSLAGVLVCVGLVVAMIGLVLGLATIISGFGHWSYPMFRYHSGTSKMEYVSTGTIILQQLPISLLYLVFLVLSCEVIAIMAKNRFVTLFVALVVLIGLPLGTWLVVPLQSIAHIVPTTYLFSELTVTGELANSFHNSRVCLTSGLIVLLGSILILAVLIVALGQKKKKFQSEASRIVSK</sequence>
<feature type="transmembrane region" description="Helical" evidence="1">
    <location>
        <begin position="218"/>
        <end position="250"/>
    </location>
</feature>
<keyword evidence="1" id="KW-1133">Transmembrane helix</keyword>
<keyword evidence="3" id="KW-1185">Reference proteome</keyword>
<name>A0ABW4CHR2_9LACO</name>
<feature type="transmembrane region" description="Helical" evidence="1">
    <location>
        <begin position="356"/>
        <end position="377"/>
    </location>
</feature>
<evidence type="ECO:0000313" key="3">
    <source>
        <dbReference type="Proteomes" id="UP001597196"/>
    </source>
</evidence>
<organism evidence="2 3">
    <name type="scientific">Lacticaseibacillus mingshuiensis</name>
    <dbReference type="NCBI Taxonomy" id="2799574"/>
    <lineage>
        <taxon>Bacteria</taxon>
        <taxon>Bacillati</taxon>
        <taxon>Bacillota</taxon>
        <taxon>Bacilli</taxon>
        <taxon>Lactobacillales</taxon>
        <taxon>Lactobacillaceae</taxon>
        <taxon>Lacticaseibacillus</taxon>
    </lineage>
</organism>
<evidence type="ECO:0008006" key="4">
    <source>
        <dbReference type="Google" id="ProtNLM"/>
    </source>
</evidence>
<feature type="transmembrane region" description="Helical" evidence="1">
    <location>
        <begin position="170"/>
        <end position="187"/>
    </location>
</feature>
<evidence type="ECO:0000313" key="2">
    <source>
        <dbReference type="EMBL" id="MFD1429091.1"/>
    </source>
</evidence>